<dbReference type="Pfam" id="PF00196">
    <property type="entry name" value="GerE"/>
    <property type="match status" value="1"/>
</dbReference>
<evidence type="ECO:0000313" key="11">
    <source>
        <dbReference type="Proteomes" id="UP000219182"/>
    </source>
</evidence>
<dbReference type="Pfam" id="PF00072">
    <property type="entry name" value="Response_reg"/>
    <property type="match status" value="1"/>
</dbReference>
<evidence type="ECO:0000256" key="3">
    <source>
        <dbReference type="ARBA" id="ARBA00023015"/>
    </source>
</evidence>
<evidence type="ECO:0000313" key="10">
    <source>
        <dbReference type="EMBL" id="PDQ19359.1"/>
    </source>
</evidence>
<feature type="region of interest" description="Disordered" evidence="7">
    <location>
        <begin position="1"/>
        <end position="21"/>
    </location>
</feature>
<name>A0A2A6FBP0_9HYPH</name>
<comment type="caution">
    <text evidence="10">The sequence shown here is derived from an EMBL/GenBank/DDBJ whole genome shotgun (WGS) entry which is preliminary data.</text>
</comment>
<keyword evidence="2" id="KW-0902">Two-component regulatory system</keyword>
<keyword evidence="11" id="KW-1185">Reference proteome</keyword>
<keyword evidence="1 6" id="KW-0597">Phosphoprotein</keyword>
<accession>A0A2A6FBP0</accession>
<organism evidence="10 11">
    <name type="scientific">Mesorhizobium sanjuanii</name>
    <dbReference type="NCBI Taxonomy" id="2037900"/>
    <lineage>
        <taxon>Bacteria</taxon>
        <taxon>Pseudomonadati</taxon>
        <taxon>Pseudomonadota</taxon>
        <taxon>Alphaproteobacteria</taxon>
        <taxon>Hyphomicrobiales</taxon>
        <taxon>Phyllobacteriaceae</taxon>
        <taxon>Mesorhizobium</taxon>
    </lineage>
</organism>
<gene>
    <name evidence="10" type="ORF">CN311_19875</name>
</gene>
<dbReference type="Proteomes" id="UP000219182">
    <property type="component" value="Unassembled WGS sequence"/>
</dbReference>
<keyword evidence="3" id="KW-0805">Transcription regulation</keyword>
<evidence type="ECO:0000256" key="5">
    <source>
        <dbReference type="ARBA" id="ARBA00023163"/>
    </source>
</evidence>
<reference evidence="10 11" key="1">
    <citation type="submission" date="2017-09" db="EMBL/GenBank/DDBJ databases">
        <title>Mesorhizobum sanjuanii sp. nov. isolated from nodules of Lotus tenuis in saline-alkaline lowlands of Flooding Pampa.</title>
        <authorList>
            <person name="Sannazzaro A.I."/>
            <person name="Torres Tejerizo G.A."/>
            <person name="Fontana F."/>
            <person name="Cumpa Velazquez L.M."/>
            <person name="Hansen L."/>
            <person name="Pistorio M."/>
            <person name="Estrella M.J."/>
        </authorList>
    </citation>
    <scope>NUCLEOTIDE SEQUENCE [LARGE SCALE GENOMIC DNA]</scope>
    <source>
        <strain evidence="10 11">BSA136</strain>
    </source>
</reference>
<proteinExistence type="predicted"/>
<evidence type="ECO:0000256" key="6">
    <source>
        <dbReference type="PROSITE-ProRule" id="PRU00169"/>
    </source>
</evidence>
<dbReference type="InterPro" id="IPR036388">
    <property type="entry name" value="WH-like_DNA-bd_sf"/>
</dbReference>
<evidence type="ECO:0000259" key="8">
    <source>
        <dbReference type="PROSITE" id="PS50043"/>
    </source>
</evidence>
<keyword evidence="4 10" id="KW-0238">DNA-binding</keyword>
<dbReference type="FunFam" id="3.40.50.2300:FF:000018">
    <property type="entry name" value="DNA-binding transcriptional regulator NtrC"/>
    <property type="match status" value="1"/>
</dbReference>
<dbReference type="SUPFAM" id="SSF52172">
    <property type="entry name" value="CheY-like"/>
    <property type="match status" value="1"/>
</dbReference>
<evidence type="ECO:0000259" key="9">
    <source>
        <dbReference type="PROSITE" id="PS50110"/>
    </source>
</evidence>
<keyword evidence="5" id="KW-0804">Transcription</keyword>
<dbReference type="InterPro" id="IPR000792">
    <property type="entry name" value="Tscrpt_reg_LuxR_C"/>
</dbReference>
<dbReference type="SMART" id="SM00448">
    <property type="entry name" value="REC"/>
    <property type="match status" value="1"/>
</dbReference>
<protein>
    <submittedName>
        <fullName evidence="10">DNA-binding response regulator</fullName>
    </submittedName>
</protein>
<dbReference type="RefSeq" id="WP_097575431.1">
    <property type="nucleotide sequence ID" value="NZ_NWQG01000131.1"/>
</dbReference>
<feature type="domain" description="Response regulatory" evidence="9">
    <location>
        <begin position="21"/>
        <end position="135"/>
    </location>
</feature>
<dbReference type="PRINTS" id="PR00038">
    <property type="entry name" value="HTHLUXR"/>
</dbReference>
<dbReference type="GO" id="GO:0006355">
    <property type="term" value="P:regulation of DNA-templated transcription"/>
    <property type="evidence" value="ECO:0007669"/>
    <property type="project" value="InterPro"/>
</dbReference>
<dbReference type="PANTHER" id="PTHR44688:SF16">
    <property type="entry name" value="DNA-BINDING TRANSCRIPTIONAL ACTIVATOR DEVR_DOSR"/>
    <property type="match status" value="1"/>
</dbReference>
<dbReference type="PROSITE" id="PS50110">
    <property type="entry name" value="RESPONSE_REGULATORY"/>
    <property type="match status" value="1"/>
</dbReference>
<dbReference type="InterPro" id="IPR011006">
    <property type="entry name" value="CheY-like_superfamily"/>
</dbReference>
<dbReference type="AlphaFoldDB" id="A0A2A6FBP0"/>
<feature type="domain" description="HTH luxR-type" evidence="8">
    <location>
        <begin position="151"/>
        <end position="216"/>
    </location>
</feature>
<dbReference type="PROSITE" id="PS50043">
    <property type="entry name" value="HTH_LUXR_2"/>
    <property type="match status" value="1"/>
</dbReference>
<dbReference type="InterPro" id="IPR001789">
    <property type="entry name" value="Sig_transdc_resp-reg_receiver"/>
</dbReference>
<evidence type="ECO:0000256" key="7">
    <source>
        <dbReference type="SAM" id="MobiDB-lite"/>
    </source>
</evidence>
<dbReference type="PROSITE" id="PS00622">
    <property type="entry name" value="HTH_LUXR_1"/>
    <property type="match status" value="1"/>
</dbReference>
<evidence type="ECO:0000256" key="2">
    <source>
        <dbReference type="ARBA" id="ARBA00023012"/>
    </source>
</evidence>
<feature type="modified residue" description="4-aspartylphosphate" evidence="6">
    <location>
        <position position="70"/>
    </location>
</feature>
<dbReference type="SMART" id="SM00421">
    <property type="entry name" value="HTH_LUXR"/>
    <property type="match status" value="1"/>
</dbReference>
<dbReference type="CDD" id="cd06170">
    <property type="entry name" value="LuxR_C_like"/>
    <property type="match status" value="1"/>
</dbReference>
<dbReference type="Gene3D" id="1.10.10.10">
    <property type="entry name" value="Winged helix-like DNA-binding domain superfamily/Winged helix DNA-binding domain"/>
    <property type="match status" value="1"/>
</dbReference>
<dbReference type="PANTHER" id="PTHR44688">
    <property type="entry name" value="DNA-BINDING TRANSCRIPTIONAL ACTIVATOR DEVR_DOSR"/>
    <property type="match status" value="1"/>
</dbReference>
<dbReference type="Gene3D" id="3.40.50.2300">
    <property type="match status" value="1"/>
</dbReference>
<evidence type="ECO:0000256" key="4">
    <source>
        <dbReference type="ARBA" id="ARBA00023125"/>
    </source>
</evidence>
<evidence type="ECO:0000256" key="1">
    <source>
        <dbReference type="ARBA" id="ARBA00022553"/>
    </source>
</evidence>
<dbReference type="EMBL" id="NWQG01000131">
    <property type="protein sequence ID" value="PDQ19359.1"/>
    <property type="molecule type" value="Genomic_DNA"/>
</dbReference>
<dbReference type="CDD" id="cd17537">
    <property type="entry name" value="REC_FixJ"/>
    <property type="match status" value="1"/>
</dbReference>
<dbReference type="GO" id="GO:0003677">
    <property type="term" value="F:DNA binding"/>
    <property type="evidence" value="ECO:0007669"/>
    <property type="project" value="UniProtKB-KW"/>
</dbReference>
<sequence>MIRRPVSPSQSQGNNGAVPPTVLVVDDDPSLREALSSLFRSVGTRVELFGSAPELLNSRLPDGPSCLVLDIRLPEVSGLEFQTQLAKAGIHLPIIFMTGHGDIPMSVRAMKAGAVDFLTKPFRDQDILDAVAGALERDRQRRERERALSELQSLLRTLTPREREVMAFVATGLMNKQIAGEMQLSEITVKIHRGRLMKKMGARTLADLVKMAGALGIDAPGK</sequence>
<dbReference type="GO" id="GO:0000160">
    <property type="term" value="P:phosphorelay signal transduction system"/>
    <property type="evidence" value="ECO:0007669"/>
    <property type="project" value="UniProtKB-KW"/>
</dbReference>